<evidence type="ECO:0000256" key="1">
    <source>
        <dbReference type="SAM" id="Phobius"/>
    </source>
</evidence>
<dbReference type="PANTHER" id="PTHR30273">
    <property type="entry name" value="PERIPLASMIC SIGNAL SENSOR AND SIGMA FACTOR ACTIVATOR FECR-RELATED"/>
    <property type="match status" value="1"/>
</dbReference>
<evidence type="ECO:0000259" key="2">
    <source>
        <dbReference type="Pfam" id="PF04773"/>
    </source>
</evidence>
<keyword evidence="1" id="KW-0472">Membrane</keyword>
<protein>
    <submittedName>
        <fullName evidence="3">FecR family protein</fullName>
    </submittedName>
</protein>
<dbReference type="Pfam" id="PF04773">
    <property type="entry name" value="FecR"/>
    <property type="match status" value="1"/>
</dbReference>
<evidence type="ECO:0000313" key="4">
    <source>
        <dbReference type="Proteomes" id="UP001272242"/>
    </source>
</evidence>
<name>A0ABU5EW16_9BACT</name>
<accession>A0ABU5EW16</accession>
<dbReference type="RefSeq" id="WP_320686130.1">
    <property type="nucleotide sequence ID" value="NZ_JAXBLV010000110.1"/>
</dbReference>
<feature type="transmembrane region" description="Helical" evidence="1">
    <location>
        <begin position="77"/>
        <end position="97"/>
    </location>
</feature>
<dbReference type="InterPro" id="IPR012373">
    <property type="entry name" value="Ferrdict_sens_TM"/>
</dbReference>
<keyword evidence="1" id="KW-0812">Transmembrane</keyword>
<evidence type="ECO:0000313" key="3">
    <source>
        <dbReference type="EMBL" id="MDY3559351.1"/>
    </source>
</evidence>
<gene>
    <name evidence="3" type="ORF">R5W23_000343</name>
</gene>
<dbReference type="EMBL" id="JAXBLV010000110">
    <property type="protein sequence ID" value="MDY3559351.1"/>
    <property type="molecule type" value="Genomic_DNA"/>
</dbReference>
<proteinExistence type="predicted"/>
<reference evidence="4" key="1">
    <citation type="journal article" date="2023" name="Mar. Drugs">
        <title>Gemmata algarum, a Novel Planctomycete Isolated from an Algal Mat, Displays Antimicrobial Activity.</title>
        <authorList>
            <person name="Kumar G."/>
            <person name="Kallscheuer N."/>
            <person name="Kashif M."/>
            <person name="Ahamad S."/>
            <person name="Jagadeeshwari U."/>
            <person name="Pannikurungottu S."/>
            <person name="Haufschild T."/>
            <person name="Kabuu M."/>
            <person name="Sasikala C."/>
            <person name="Jogler C."/>
            <person name="Ramana C."/>
        </authorList>
    </citation>
    <scope>NUCLEOTIDE SEQUENCE [LARGE SCALE GENOMIC DNA]</scope>
    <source>
        <strain evidence="4">JC673</strain>
    </source>
</reference>
<dbReference type="InterPro" id="IPR006860">
    <property type="entry name" value="FecR"/>
</dbReference>
<dbReference type="PANTHER" id="PTHR30273:SF2">
    <property type="entry name" value="PROTEIN FECR"/>
    <property type="match status" value="1"/>
</dbReference>
<keyword evidence="1" id="KW-1133">Transmembrane helix</keyword>
<sequence>MSSSPEPRLTELFVRYWDDTLTPAEADELERLLATDAGARDGFQFLCVQAVAVAELPAVGRVGQEPPARRRLSRRGLLAAGLAASVAGAALVTWAWGYTGSGARLTAVQGRVTVLTADGSRVPALGRVPAGATVSTQGPGSLAVLSFSNGTTVALLGDSALTVGDGELRLHQGTASADLRPQYPGDGLRLVTTLVSLVAVGGTVVTLGQGERAAEVEVHKGRASVAAPSGEPLAVVGGGEMLTVGANGATRQEPIRRPSEEFALNLAEPLPLGWQVGHREVGPDGAVLRPDAWPDPYHGNAVLFQIRSDHQWARGLFAVTGGSVFEVRYRTRGAAPRGQVCVCVRTEHSHASDTGVLEYNGGFEATDGRWRWLRVRAGDMLDNRHAPQFAAPWIGFLLIVNTFDTDVGLEIAELRVTRPGGR</sequence>
<organism evidence="3 4">
    <name type="scientific">Gemmata algarum</name>
    <dbReference type="NCBI Taxonomy" id="2975278"/>
    <lineage>
        <taxon>Bacteria</taxon>
        <taxon>Pseudomonadati</taxon>
        <taxon>Planctomycetota</taxon>
        <taxon>Planctomycetia</taxon>
        <taxon>Gemmatales</taxon>
        <taxon>Gemmataceae</taxon>
        <taxon>Gemmata</taxon>
    </lineage>
</organism>
<feature type="domain" description="FecR protein" evidence="2">
    <location>
        <begin position="134"/>
        <end position="223"/>
    </location>
</feature>
<keyword evidence="4" id="KW-1185">Reference proteome</keyword>
<comment type="caution">
    <text evidence="3">The sequence shown here is derived from an EMBL/GenBank/DDBJ whole genome shotgun (WGS) entry which is preliminary data.</text>
</comment>
<dbReference type="Proteomes" id="UP001272242">
    <property type="component" value="Unassembled WGS sequence"/>
</dbReference>